<keyword evidence="4" id="KW-1185">Reference proteome</keyword>
<sequence length="128" mass="14241">MFKKIMKGGHRKPSKSEVNEPSSYGIGSNVVVSHASRGALVNSSPSPVTATPPLPPMGSVEVLSLFRDVPVLERQSLFLRKLQNCCFLFDFTDTIKNAREKEIKRQTLLELVDFIQFGSSKILESCQE</sequence>
<reference evidence="2" key="1">
    <citation type="submission" date="2021-01" db="EMBL/GenBank/DDBJ databases">
        <authorList>
            <person name="Bezrukov I."/>
        </authorList>
    </citation>
    <scope>NUCLEOTIDE SEQUENCE</scope>
</reference>
<dbReference type="Gene3D" id="1.25.10.10">
    <property type="entry name" value="Leucine-rich Repeat Variant"/>
    <property type="match status" value="1"/>
</dbReference>
<dbReference type="InterPro" id="IPR002554">
    <property type="entry name" value="PP2A_B56"/>
</dbReference>
<organism evidence="2 4">
    <name type="scientific">Arabidopsis arenosa</name>
    <name type="common">Sand rock-cress</name>
    <name type="synonym">Cardaminopsis arenosa</name>
    <dbReference type="NCBI Taxonomy" id="38785"/>
    <lineage>
        <taxon>Eukaryota</taxon>
        <taxon>Viridiplantae</taxon>
        <taxon>Streptophyta</taxon>
        <taxon>Embryophyta</taxon>
        <taxon>Tracheophyta</taxon>
        <taxon>Spermatophyta</taxon>
        <taxon>Magnoliopsida</taxon>
        <taxon>eudicotyledons</taxon>
        <taxon>Gunneridae</taxon>
        <taxon>Pentapetalae</taxon>
        <taxon>rosids</taxon>
        <taxon>malvids</taxon>
        <taxon>Brassicales</taxon>
        <taxon>Brassicaceae</taxon>
        <taxon>Camelineae</taxon>
        <taxon>Arabidopsis</taxon>
    </lineage>
</organism>
<evidence type="ECO:0000313" key="2">
    <source>
        <dbReference type="EMBL" id="CAE5975758.1"/>
    </source>
</evidence>
<protein>
    <submittedName>
        <fullName evidence="2">Uncharacterized protein</fullName>
    </submittedName>
</protein>
<evidence type="ECO:0000256" key="1">
    <source>
        <dbReference type="SAM" id="MobiDB-lite"/>
    </source>
</evidence>
<dbReference type="EMBL" id="LR999453">
    <property type="protein sequence ID" value="CAE5975758.1"/>
    <property type="molecule type" value="Genomic_DNA"/>
</dbReference>
<dbReference type="InterPro" id="IPR016024">
    <property type="entry name" value="ARM-type_fold"/>
</dbReference>
<name>A0A8S1ZZ14_ARAAE</name>
<feature type="region of interest" description="Disordered" evidence="1">
    <location>
        <begin position="1"/>
        <end position="22"/>
    </location>
</feature>
<evidence type="ECO:0000313" key="4">
    <source>
        <dbReference type="Proteomes" id="UP000682877"/>
    </source>
</evidence>
<dbReference type="GO" id="GO:0000159">
    <property type="term" value="C:protein phosphatase type 2A complex"/>
    <property type="evidence" value="ECO:0007669"/>
    <property type="project" value="InterPro"/>
</dbReference>
<dbReference type="SUPFAM" id="SSF48371">
    <property type="entry name" value="ARM repeat"/>
    <property type="match status" value="1"/>
</dbReference>
<evidence type="ECO:0000313" key="3">
    <source>
        <dbReference type="EMBL" id="CAE5978432.1"/>
    </source>
</evidence>
<dbReference type="AlphaFoldDB" id="A0A8S1ZZ14"/>
<proteinExistence type="predicted"/>
<dbReference type="PANTHER" id="PTHR10257:SF3">
    <property type="entry name" value="SERINE_THREONINE-PROTEIN PHOSPHATASE 2A 56 KDA REGULATORY SUBUNIT GAMMA ISOFORM"/>
    <property type="match status" value="1"/>
</dbReference>
<gene>
    <name evidence="2" type="ORF">AARE701A_LOCUS8302</name>
    <name evidence="3" type="ORF">AARE701A_LOCUS8430</name>
</gene>
<dbReference type="GO" id="GO:0007165">
    <property type="term" value="P:signal transduction"/>
    <property type="evidence" value="ECO:0007669"/>
    <property type="project" value="InterPro"/>
</dbReference>
<dbReference type="EMBL" id="LR999453">
    <property type="protein sequence ID" value="CAE5978432.1"/>
    <property type="molecule type" value="Genomic_DNA"/>
</dbReference>
<accession>A0A8S1ZZ14</accession>
<dbReference type="Proteomes" id="UP000682877">
    <property type="component" value="Chromosome 3"/>
</dbReference>
<dbReference type="InterPro" id="IPR011989">
    <property type="entry name" value="ARM-like"/>
</dbReference>
<dbReference type="PANTHER" id="PTHR10257">
    <property type="entry name" value="SERINE/THREONINE PROTEIN PHOSPHATASE 2A PP2A REGULATORY SUBUNIT B"/>
    <property type="match status" value="1"/>
</dbReference>
<dbReference type="GO" id="GO:0019888">
    <property type="term" value="F:protein phosphatase regulator activity"/>
    <property type="evidence" value="ECO:0007669"/>
    <property type="project" value="InterPro"/>
</dbReference>
<feature type="compositionally biased region" description="Basic residues" evidence="1">
    <location>
        <begin position="1"/>
        <end position="13"/>
    </location>
</feature>
<dbReference type="Pfam" id="PF01603">
    <property type="entry name" value="B56"/>
    <property type="match status" value="1"/>
</dbReference>